<protein>
    <recommendedName>
        <fullName evidence="6">RING-type domain-containing protein</fullName>
    </recommendedName>
</protein>
<dbReference type="PROSITE" id="PS00518">
    <property type="entry name" value="ZF_RING_1"/>
    <property type="match status" value="1"/>
</dbReference>
<dbReference type="Pfam" id="PF00097">
    <property type="entry name" value="zf-C3HC4"/>
    <property type="match status" value="1"/>
</dbReference>
<dbReference type="InterPro" id="IPR001841">
    <property type="entry name" value="Znf_RING"/>
</dbReference>
<dbReference type="InterPro" id="IPR013083">
    <property type="entry name" value="Znf_RING/FYVE/PHD"/>
</dbReference>
<evidence type="ECO:0000256" key="1">
    <source>
        <dbReference type="ARBA" id="ARBA00022723"/>
    </source>
</evidence>
<dbReference type="InterPro" id="IPR017907">
    <property type="entry name" value="Znf_RING_CS"/>
</dbReference>
<dbReference type="GeneID" id="136805545"/>
<dbReference type="Proteomes" id="UP000594262">
    <property type="component" value="Unplaced"/>
</dbReference>
<evidence type="ECO:0000259" key="6">
    <source>
        <dbReference type="PROSITE" id="PS50089"/>
    </source>
</evidence>
<dbReference type="AlphaFoldDB" id="A0A7M5X866"/>
<evidence type="ECO:0000256" key="4">
    <source>
        <dbReference type="PROSITE-ProRule" id="PRU00175"/>
    </source>
</evidence>
<dbReference type="EnsemblMetazoa" id="CLYHEMT019340.1">
    <property type="protein sequence ID" value="CLYHEMP019340.1"/>
    <property type="gene ID" value="CLYHEMG019340"/>
</dbReference>
<dbReference type="PROSITE" id="PS50089">
    <property type="entry name" value="ZF_RING_2"/>
    <property type="match status" value="1"/>
</dbReference>
<dbReference type="SUPFAM" id="SSF57850">
    <property type="entry name" value="RING/U-box"/>
    <property type="match status" value="1"/>
</dbReference>
<keyword evidence="8" id="KW-1185">Reference proteome</keyword>
<keyword evidence="3" id="KW-0862">Zinc</keyword>
<keyword evidence="1" id="KW-0479">Metal-binding</keyword>
<accession>A0A7M5X866</accession>
<dbReference type="Gene3D" id="3.30.40.10">
    <property type="entry name" value="Zinc/RING finger domain, C3HC4 (zinc finger)"/>
    <property type="match status" value="1"/>
</dbReference>
<evidence type="ECO:0000313" key="7">
    <source>
        <dbReference type="EnsemblMetazoa" id="CLYHEMP019340.1"/>
    </source>
</evidence>
<dbReference type="InterPro" id="IPR018957">
    <property type="entry name" value="Znf_C3HC4_RING-type"/>
</dbReference>
<evidence type="ECO:0000256" key="3">
    <source>
        <dbReference type="ARBA" id="ARBA00022833"/>
    </source>
</evidence>
<evidence type="ECO:0000256" key="5">
    <source>
        <dbReference type="SAM" id="MobiDB-lite"/>
    </source>
</evidence>
<reference evidence="7" key="1">
    <citation type="submission" date="2021-01" db="UniProtKB">
        <authorList>
            <consortium name="EnsemblMetazoa"/>
        </authorList>
    </citation>
    <scope>IDENTIFICATION</scope>
</reference>
<dbReference type="RefSeq" id="XP_066918216.1">
    <property type="nucleotide sequence ID" value="XM_067062115.1"/>
</dbReference>
<dbReference type="SMART" id="SM00184">
    <property type="entry name" value="RING"/>
    <property type="match status" value="1"/>
</dbReference>
<evidence type="ECO:0000313" key="8">
    <source>
        <dbReference type="Proteomes" id="UP000594262"/>
    </source>
</evidence>
<proteinExistence type="predicted"/>
<evidence type="ECO:0000256" key="2">
    <source>
        <dbReference type="ARBA" id="ARBA00022771"/>
    </source>
</evidence>
<name>A0A7M5X866_9CNID</name>
<keyword evidence="2 4" id="KW-0863">Zinc-finger</keyword>
<feature type="region of interest" description="Disordered" evidence="5">
    <location>
        <begin position="266"/>
        <end position="285"/>
    </location>
</feature>
<feature type="domain" description="RING-type" evidence="6">
    <location>
        <begin position="22"/>
        <end position="75"/>
    </location>
</feature>
<organism evidence="7 8">
    <name type="scientific">Clytia hemisphaerica</name>
    <dbReference type="NCBI Taxonomy" id="252671"/>
    <lineage>
        <taxon>Eukaryota</taxon>
        <taxon>Metazoa</taxon>
        <taxon>Cnidaria</taxon>
        <taxon>Hydrozoa</taxon>
        <taxon>Hydroidolina</taxon>
        <taxon>Leptothecata</taxon>
        <taxon>Obeliida</taxon>
        <taxon>Clytiidae</taxon>
        <taxon>Clytia</taxon>
    </lineage>
</organism>
<dbReference type="GO" id="GO:0008270">
    <property type="term" value="F:zinc ion binding"/>
    <property type="evidence" value="ECO:0007669"/>
    <property type="project" value="UniProtKB-KW"/>
</dbReference>
<sequence>MSVIPTGYQNEIAGRDKKLFECPICLCIIRKATELPCEHLMCSDCLLHYENEEIQRIKRERLNKSATVYRCSICQTPYQRNKKHAVKSVDRIIQRDIPVNCLQKDCTWIGSLQDYEEHKSICLEKVPCQYFDLGCLELVAQRNLKQHNETFGDFHQTLILDNVKLLMKERAQDRERIQQLQSQLEKNDRQLEKNDRQLGNLSKELKNQTDRQLNLQKSLEQDNKSLKLIEKEIDDMEIMLKNQTKEYSEKENDRVSRDKESFMKKLEDQRNQIKKQSNKSQQLEKENANLREKLTNQGKRIQQLEEKSLNQGKKDLHKSLDVHSKDISELKTFAEQMSSFLHRLSSWEFMKEKFYRFSRENDYEDDIGLKEWRKFSDKVLSNEENVDCVYLKEMKDVIKGYSHHLYPGWYTRLNLLANKLDTGVIDRHYHLKLYAPCHFDFISVKAFSDFIGFEREVNSCHKWCRYSIDVASYHDSEANCFHVALVCVGVNNIRMFNWFDEAVEIRIPVNGNIVDLSLFSNHSCVDECRMIFQLKNISPWEKFKIFVG</sequence>